<sequence>MSTGLVHMHLFFISLSLLIYVVRGVLMLMNSPAVTNMTAIAGSSATFLLILGSGAWLAHHNGHGIDGFVISKFLGLMTYVIVGMIALKPGLSKPMAIGLWVTGLAAFITTFAVGKHWLPALF</sequence>
<evidence type="ECO:0000313" key="2">
    <source>
        <dbReference type="EMBL" id="WGZ90985.1"/>
    </source>
</evidence>
<name>A0AA95H7P6_9GAMM</name>
<keyword evidence="1" id="KW-0812">Transmembrane</keyword>
<dbReference type="InterPro" id="IPR007360">
    <property type="entry name" value="SirB"/>
</dbReference>
<accession>A0AA95H7P6</accession>
<dbReference type="KEGG" id="tdu:QJT80_00610"/>
<dbReference type="Pfam" id="PF04247">
    <property type="entry name" value="SirB"/>
    <property type="match status" value="1"/>
</dbReference>
<proteinExistence type="predicted"/>
<feature type="transmembrane region" description="Helical" evidence="1">
    <location>
        <begin position="6"/>
        <end position="26"/>
    </location>
</feature>
<organism evidence="2">
    <name type="scientific">Candidatus Thiocaldithrix dubininis</name>
    <dbReference type="NCBI Taxonomy" id="3080823"/>
    <lineage>
        <taxon>Bacteria</taxon>
        <taxon>Pseudomonadati</taxon>
        <taxon>Pseudomonadota</taxon>
        <taxon>Gammaproteobacteria</taxon>
        <taxon>Thiotrichales</taxon>
        <taxon>Thiotrichaceae</taxon>
        <taxon>Candidatus Thiocaldithrix</taxon>
    </lineage>
</organism>
<feature type="transmembrane region" description="Helical" evidence="1">
    <location>
        <begin position="38"/>
        <end position="57"/>
    </location>
</feature>
<reference evidence="2" key="1">
    <citation type="journal article" date="2023" name="Int. J. Mol. Sci.">
        <title>Metagenomics Revealed a New Genus 'Candidatus Thiocaldithrix dubininis' gen. nov., sp. nov. and a New Species 'Candidatus Thiothrix putei' sp. nov. in the Family Thiotrichaceae, Some Members of Which Have Traits of Both Na+- and H+-Motive Energetics.</title>
        <authorList>
            <person name="Ravin N.V."/>
            <person name="Muntyan M.S."/>
            <person name="Smolyakov D.D."/>
            <person name="Rudenko T.S."/>
            <person name="Beletsky A.V."/>
            <person name="Mardanov A.V."/>
            <person name="Grabovich M.Y."/>
        </authorList>
    </citation>
    <scope>NUCLEOTIDE SEQUENCE</scope>
    <source>
        <strain evidence="2">GKL-01</strain>
    </source>
</reference>
<feature type="transmembrane region" description="Helical" evidence="1">
    <location>
        <begin position="69"/>
        <end position="87"/>
    </location>
</feature>
<feature type="transmembrane region" description="Helical" evidence="1">
    <location>
        <begin position="99"/>
        <end position="118"/>
    </location>
</feature>
<evidence type="ECO:0000256" key="1">
    <source>
        <dbReference type="SAM" id="Phobius"/>
    </source>
</evidence>
<reference evidence="2" key="2">
    <citation type="submission" date="2023-04" db="EMBL/GenBank/DDBJ databases">
        <authorList>
            <person name="Beletskiy A.V."/>
            <person name="Mardanov A.V."/>
            <person name="Ravin N.V."/>
        </authorList>
    </citation>
    <scope>NUCLEOTIDE SEQUENCE</scope>
    <source>
        <strain evidence="2">GKL-01</strain>
    </source>
</reference>
<keyword evidence="1" id="KW-0472">Membrane</keyword>
<dbReference type="Proteomes" id="UP001300672">
    <property type="component" value="Chromosome"/>
</dbReference>
<dbReference type="AlphaFoldDB" id="A0AA95H7P6"/>
<protein>
    <submittedName>
        <fullName evidence="2">SirB2 family protein</fullName>
    </submittedName>
</protein>
<dbReference type="PIRSF" id="PIRSF005610">
    <property type="entry name" value="SirB"/>
    <property type="match status" value="1"/>
</dbReference>
<keyword evidence="1" id="KW-1133">Transmembrane helix</keyword>
<dbReference type="EMBL" id="CP124755">
    <property type="protein sequence ID" value="WGZ90985.1"/>
    <property type="molecule type" value="Genomic_DNA"/>
</dbReference>
<gene>
    <name evidence="2" type="ORF">QJT80_00610</name>
</gene>